<proteinExistence type="predicted"/>
<evidence type="ECO:0000313" key="1">
    <source>
        <dbReference type="EMBL" id="GBP97540.1"/>
    </source>
</evidence>
<dbReference type="EMBL" id="BGZK01002952">
    <property type="protein sequence ID" value="GBP97540.1"/>
    <property type="molecule type" value="Genomic_DNA"/>
</dbReference>
<dbReference type="AlphaFoldDB" id="A0A4C2ABT4"/>
<dbReference type="Proteomes" id="UP000299102">
    <property type="component" value="Unassembled WGS sequence"/>
</dbReference>
<protein>
    <submittedName>
        <fullName evidence="1">Uncharacterized protein</fullName>
    </submittedName>
</protein>
<evidence type="ECO:0000313" key="2">
    <source>
        <dbReference type="Proteomes" id="UP000299102"/>
    </source>
</evidence>
<comment type="caution">
    <text evidence="1">The sequence shown here is derived from an EMBL/GenBank/DDBJ whole genome shotgun (WGS) entry which is preliminary data.</text>
</comment>
<organism evidence="1 2">
    <name type="scientific">Eumeta variegata</name>
    <name type="common">Bagworm moth</name>
    <name type="synonym">Eumeta japonica</name>
    <dbReference type="NCBI Taxonomy" id="151549"/>
    <lineage>
        <taxon>Eukaryota</taxon>
        <taxon>Metazoa</taxon>
        <taxon>Ecdysozoa</taxon>
        <taxon>Arthropoda</taxon>
        <taxon>Hexapoda</taxon>
        <taxon>Insecta</taxon>
        <taxon>Pterygota</taxon>
        <taxon>Neoptera</taxon>
        <taxon>Endopterygota</taxon>
        <taxon>Lepidoptera</taxon>
        <taxon>Glossata</taxon>
        <taxon>Ditrysia</taxon>
        <taxon>Tineoidea</taxon>
        <taxon>Psychidae</taxon>
        <taxon>Oiketicinae</taxon>
        <taxon>Eumeta</taxon>
    </lineage>
</organism>
<gene>
    <name evidence="1" type="ORF">EVAR_71186_1</name>
</gene>
<name>A0A4C2ABT4_EUMVA</name>
<accession>A0A4C2ABT4</accession>
<reference evidence="1 2" key="1">
    <citation type="journal article" date="2019" name="Commun. Biol.">
        <title>The bagworm genome reveals a unique fibroin gene that provides high tensile strength.</title>
        <authorList>
            <person name="Kono N."/>
            <person name="Nakamura H."/>
            <person name="Ohtoshi R."/>
            <person name="Tomita M."/>
            <person name="Numata K."/>
            <person name="Arakawa K."/>
        </authorList>
    </citation>
    <scope>NUCLEOTIDE SEQUENCE [LARGE SCALE GENOMIC DNA]</scope>
</reference>
<keyword evidence="2" id="KW-1185">Reference proteome</keyword>
<sequence>MARPESAEAFVTSACGTSPCRYFVFSKLDFSTFRLADIFLYGIRGKPSYGSLDSRWSSPPIDIHAHDNPPNSPVVKKRMYSFIEDRPSKKEASCSAVQIRSRAIKGERRGARAAGGNAVKPTFVTSSAVTAGLHAPPNTLLLNLYEKGNHRRPLQPPPAPAIPRIRAILNLS</sequence>